<dbReference type="Proteomes" id="UP000293874">
    <property type="component" value="Unassembled WGS sequence"/>
</dbReference>
<feature type="transmembrane region" description="Helical" evidence="8">
    <location>
        <begin position="260"/>
        <end position="277"/>
    </location>
</feature>
<feature type="transmembrane region" description="Helical" evidence="8">
    <location>
        <begin position="183"/>
        <end position="201"/>
    </location>
</feature>
<accession>A0A4Q7MV22</accession>
<evidence type="ECO:0000313" key="11">
    <source>
        <dbReference type="Proteomes" id="UP000293874"/>
    </source>
</evidence>
<evidence type="ECO:0000256" key="8">
    <source>
        <dbReference type="SAM" id="Phobius"/>
    </source>
</evidence>
<evidence type="ECO:0000256" key="5">
    <source>
        <dbReference type="ARBA" id="ARBA00022692"/>
    </source>
</evidence>
<evidence type="ECO:0000256" key="4">
    <source>
        <dbReference type="ARBA" id="ARBA00022679"/>
    </source>
</evidence>
<comment type="subcellular location">
    <subcellularLocation>
        <location evidence="1">Cell membrane</location>
        <topology evidence="1">Multi-pass membrane protein</topology>
    </subcellularLocation>
</comment>
<dbReference type="RefSeq" id="WP_130542308.1">
    <property type="nucleotide sequence ID" value="NZ_CP042431.1"/>
</dbReference>
<dbReference type="GO" id="GO:0009103">
    <property type="term" value="P:lipopolysaccharide biosynthetic process"/>
    <property type="evidence" value="ECO:0007669"/>
    <property type="project" value="UniProtKB-ARBA"/>
</dbReference>
<organism evidence="10 11">
    <name type="scientific">Pseudobacter ginsenosidimutans</name>
    <dbReference type="NCBI Taxonomy" id="661488"/>
    <lineage>
        <taxon>Bacteria</taxon>
        <taxon>Pseudomonadati</taxon>
        <taxon>Bacteroidota</taxon>
        <taxon>Chitinophagia</taxon>
        <taxon>Chitinophagales</taxon>
        <taxon>Chitinophagaceae</taxon>
        <taxon>Pseudobacter</taxon>
    </lineage>
</organism>
<feature type="transmembrane region" description="Helical" evidence="8">
    <location>
        <begin position="228"/>
        <end position="248"/>
    </location>
</feature>
<dbReference type="GO" id="GO:0016763">
    <property type="term" value="F:pentosyltransferase activity"/>
    <property type="evidence" value="ECO:0007669"/>
    <property type="project" value="TreeGrafter"/>
</dbReference>
<dbReference type="PANTHER" id="PTHR33908">
    <property type="entry name" value="MANNOSYLTRANSFERASE YKCB-RELATED"/>
    <property type="match status" value="1"/>
</dbReference>
<keyword evidence="11" id="KW-1185">Reference proteome</keyword>
<evidence type="ECO:0000256" key="3">
    <source>
        <dbReference type="ARBA" id="ARBA00022676"/>
    </source>
</evidence>
<feature type="transmembrane region" description="Helical" evidence="8">
    <location>
        <begin position="54"/>
        <end position="76"/>
    </location>
</feature>
<comment type="caution">
    <text evidence="10">The sequence shown here is derived from an EMBL/GenBank/DDBJ whole genome shotgun (WGS) entry which is preliminary data.</text>
</comment>
<dbReference type="Pfam" id="PF13231">
    <property type="entry name" value="PMT_2"/>
    <property type="match status" value="1"/>
</dbReference>
<dbReference type="OrthoDB" id="9813729at2"/>
<feature type="transmembrane region" description="Helical" evidence="8">
    <location>
        <begin position="313"/>
        <end position="334"/>
    </location>
</feature>
<feature type="transmembrane region" description="Helical" evidence="8">
    <location>
        <begin position="97"/>
        <end position="130"/>
    </location>
</feature>
<dbReference type="AlphaFoldDB" id="A0A4Q7MV22"/>
<evidence type="ECO:0000259" key="9">
    <source>
        <dbReference type="Pfam" id="PF13231"/>
    </source>
</evidence>
<keyword evidence="5 8" id="KW-0812">Transmembrane</keyword>
<evidence type="ECO:0000256" key="6">
    <source>
        <dbReference type="ARBA" id="ARBA00022989"/>
    </source>
</evidence>
<evidence type="ECO:0000313" key="10">
    <source>
        <dbReference type="EMBL" id="RZS71839.1"/>
    </source>
</evidence>
<dbReference type="InterPro" id="IPR050297">
    <property type="entry name" value="LipidA_mod_glycosyltrf_83"/>
</dbReference>
<feature type="domain" description="Glycosyltransferase RgtA/B/C/D-like" evidence="9">
    <location>
        <begin position="50"/>
        <end position="199"/>
    </location>
</feature>
<dbReference type="EMBL" id="SGXA01000002">
    <property type="protein sequence ID" value="RZS71839.1"/>
    <property type="molecule type" value="Genomic_DNA"/>
</dbReference>
<feature type="transmembrane region" description="Helical" evidence="8">
    <location>
        <begin position="150"/>
        <end position="171"/>
    </location>
</feature>
<keyword evidence="2" id="KW-1003">Cell membrane</keyword>
<keyword evidence="4 10" id="KW-0808">Transferase</keyword>
<keyword evidence="7 8" id="KW-0472">Membrane</keyword>
<keyword evidence="3 10" id="KW-0328">Glycosyltransferase</keyword>
<sequence length="561" mass="63980">MLTFVRKHHSLLFFLGWLTINIIQAGFTELIDDEAYYWVYSRFPDWGYFDHPPMIAILIKLGYGIFGNALGVRLFAVLLNTATIYVTRQLLPRQNDFLFYAVASTIAVAQIGGVIAAPDAPLIFSIALFFLLYKRFREQINIANTLMLGAGMALMLYSKYHGVLIIFFTLLSDLSLFKKYQTYIAGLVTLLLFMPHLYWQYMHGLPSVQYHLFERNASVYKISYTVEYLLGQIALTGPLMGWLLLWAALQFKPVSYAERAMKFSLAGIYAFFLLMTFKGRVEANWTLPAFIPLMVLSHQYLNNGGYAQKKWLIKSVPLTLGLILLVRIYLLSFIPPTGRFHKADEVHGNKTWVKAVEERAAGLPVVFINSYQRASKYWFYAQQPAYSLNGVDYRRNNFNFWPVEDSLMGKKVMVISRTHPRLNANFDQPIPHTDSLISFVSAKFFAFSRVMLTATVKPSLQNGIFTGTFSIQSPEHYLAFYKQLQTGQASFVVSFITDNHLPYNLAVPFSLKDVDAVKQKLSINIPVSLPPGRYDAKLGISSSIPEVYTLNSTGYEFEIKR</sequence>
<dbReference type="InterPro" id="IPR038731">
    <property type="entry name" value="RgtA/B/C-like"/>
</dbReference>
<proteinExistence type="predicted"/>
<gene>
    <name evidence="10" type="ORF">EV199_3752</name>
</gene>
<dbReference type="GO" id="GO:0005886">
    <property type="term" value="C:plasma membrane"/>
    <property type="evidence" value="ECO:0007669"/>
    <property type="project" value="UniProtKB-SubCell"/>
</dbReference>
<dbReference type="PANTHER" id="PTHR33908:SF11">
    <property type="entry name" value="MEMBRANE PROTEIN"/>
    <property type="match status" value="1"/>
</dbReference>
<keyword evidence="6 8" id="KW-1133">Transmembrane helix</keyword>
<evidence type="ECO:0000256" key="7">
    <source>
        <dbReference type="ARBA" id="ARBA00023136"/>
    </source>
</evidence>
<name>A0A4Q7MV22_9BACT</name>
<protein>
    <submittedName>
        <fullName evidence="10">Dolichyl-phosphate-mannose-protein mannosyltransferase</fullName>
    </submittedName>
</protein>
<reference evidence="10 11" key="1">
    <citation type="submission" date="2019-02" db="EMBL/GenBank/DDBJ databases">
        <title>Genomic Encyclopedia of Type Strains, Phase IV (KMG-IV): sequencing the most valuable type-strain genomes for metagenomic binning, comparative biology and taxonomic classification.</title>
        <authorList>
            <person name="Goeker M."/>
        </authorList>
    </citation>
    <scope>NUCLEOTIDE SEQUENCE [LARGE SCALE GENOMIC DNA]</scope>
    <source>
        <strain evidence="10 11">DSM 18116</strain>
    </source>
</reference>
<evidence type="ECO:0000256" key="2">
    <source>
        <dbReference type="ARBA" id="ARBA00022475"/>
    </source>
</evidence>
<evidence type="ECO:0000256" key="1">
    <source>
        <dbReference type="ARBA" id="ARBA00004651"/>
    </source>
</evidence>